<reference evidence="2 3" key="1">
    <citation type="submission" date="2017-07" db="EMBL/GenBank/DDBJ databases">
        <title>Amycolatopsis antarcticus sp. nov., isolated from the surface of an Antarcticus brown macroalga.</title>
        <authorList>
            <person name="Wang J."/>
            <person name="Leiva S."/>
            <person name="Huang J."/>
            <person name="Huang Y."/>
        </authorList>
    </citation>
    <scope>NUCLEOTIDE SEQUENCE [LARGE SCALE GENOMIC DNA]</scope>
    <source>
        <strain evidence="2 3">AU-G6</strain>
    </source>
</reference>
<dbReference type="InParanoid" id="A0A263D7S6"/>
<proteinExistence type="predicted"/>
<dbReference type="Proteomes" id="UP000242444">
    <property type="component" value="Unassembled WGS sequence"/>
</dbReference>
<dbReference type="EMBL" id="NKYE01000004">
    <property type="protein sequence ID" value="OZM73536.1"/>
    <property type="molecule type" value="Genomic_DNA"/>
</dbReference>
<protein>
    <recommendedName>
        <fullName evidence="1">DUF559 domain-containing protein</fullName>
    </recommendedName>
</protein>
<feature type="domain" description="DUF559" evidence="1">
    <location>
        <begin position="230"/>
        <end position="294"/>
    </location>
</feature>
<evidence type="ECO:0000313" key="3">
    <source>
        <dbReference type="Proteomes" id="UP000242444"/>
    </source>
</evidence>
<sequence length="298" mass="33860">MTTDTLSSFTSTHGTFRGSHALGEGFLTRHRLRSPLYTQLFHDVYVESWRTLTHKIRCAGAAWLAPETATLTGASAAAVYGFDFAATHDPVEFVVPEDSRFTAKRGMHITRTTLGPADGVPWHEIQLATPLRMTLDLLCNRKLRRSLPRTVGQLDTLLGHEFVRVEDVDSVLRHRRDRGIVRARVALSHADQRAESIRESELRVWLRLHDLHPEVQWNVYDRNHNFLGRLDLAFPKHKLAVEYDGRWHESPEQTAKDQYRRRRMRAAGWRFVVVTNDELSGDPGAIVAAVRAALASST</sequence>
<dbReference type="Pfam" id="PF04480">
    <property type="entry name" value="DUF559"/>
    <property type="match status" value="1"/>
</dbReference>
<comment type="caution">
    <text evidence="2">The sequence shown here is derived from an EMBL/GenBank/DDBJ whole genome shotgun (WGS) entry which is preliminary data.</text>
</comment>
<name>A0A263D7S6_9PSEU</name>
<dbReference type="OrthoDB" id="3173471at2"/>
<evidence type="ECO:0000313" key="2">
    <source>
        <dbReference type="EMBL" id="OZM73536.1"/>
    </source>
</evidence>
<keyword evidence="3" id="KW-1185">Reference proteome</keyword>
<dbReference type="AlphaFoldDB" id="A0A263D7S6"/>
<dbReference type="Gene3D" id="3.40.960.10">
    <property type="entry name" value="VSR Endonuclease"/>
    <property type="match status" value="1"/>
</dbReference>
<dbReference type="SUPFAM" id="SSF52980">
    <property type="entry name" value="Restriction endonuclease-like"/>
    <property type="match status" value="1"/>
</dbReference>
<dbReference type="InterPro" id="IPR007569">
    <property type="entry name" value="DUF559"/>
</dbReference>
<gene>
    <name evidence="2" type="ORF">CFN78_08320</name>
</gene>
<dbReference type="InterPro" id="IPR011335">
    <property type="entry name" value="Restrct_endonuc-II-like"/>
</dbReference>
<evidence type="ECO:0000259" key="1">
    <source>
        <dbReference type="Pfam" id="PF04480"/>
    </source>
</evidence>
<accession>A0A263D7S6</accession>
<organism evidence="2 3">
    <name type="scientific">Amycolatopsis antarctica</name>
    <dbReference type="NCBI Taxonomy" id="1854586"/>
    <lineage>
        <taxon>Bacteria</taxon>
        <taxon>Bacillati</taxon>
        <taxon>Actinomycetota</taxon>
        <taxon>Actinomycetes</taxon>
        <taxon>Pseudonocardiales</taxon>
        <taxon>Pseudonocardiaceae</taxon>
        <taxon>Amycolatopsis</taxon>
    </lineage>
</organism>